<proteinExistence type="predicted"/>
<dbReference type="STRING" id="466.Lmac_2369"/>
<evidence type="ECO:0000256" key="1">
    <source>
        <dbReference type="SAM" id="MobiDB-lite"/>
    </source>
</evidence>
<dbReference type="OrthoDB" id="9937783at2"/>
<dbReference type="EMBL" id="LNYL01000048">
    <property type="protein sequence ID" value="KTD24832.1"/>
    <property type="molecule type" value="Genomic_DNA"/>
</dbReference>
<keyword evidence="3" id="KW-1185">Reference proteome</keyword>
<protein>
    <submittedName>
        <fullName evidence="2">Uncharacterized protein</fullName>
    </submittedName>
</protein>
<comment type="caution">
    <text evidence="2">The sequence shown here is derived from an EMBL/GenBank/DDBJ whole genome shotgun (WGS) entry which is preliminary data.</text>
</comment>
<evidence type="ECO:0000313" key="3">
    <source>
        <dbReference type="Proteomes" id="UP000054908"/>
    </source>
</evidence>
<reference evidence="2 3" key="1">
    <citation type="submission" date="2015-11" db="EMBL/GenBank/DDBJ databases">
        <title>Genomic analysis of 38 Legionella species identifies large and diverse effector repertoires.</title>
        <authorList>
            <person name="Burstein D."/>
            <person name="Amaro F."/>
            <person name="Zusman T."/>
            <person name="Lifshitz Z."/>
            <person name="Cohen O."/>
            <person name="Gilbert J.A."/>
            <person name="Pupko T."/>
            <person name="Shuman H.A."/>
            <person name="Segal G."/>
        </authorList>
    </citation>
    <scope>NUCLEOTIDE SEQUENCE [LARGE SCALE GENOMIC DNA]</scope>
    <source>
        <strain evidence="2 3">PX-1-G2-E2</strain>
    </source>
</reference>
<feature type="region of interest" description="Disordered" evidence="1">
    <location>
        <begin position="322"/>
        <end position="345"/>
    </location>
</feature>
<organism evidence="2 3">
    <name type="scientific">Legionella maceachernii</name>
    <dbReference type="NCBI Taxonomy" id="466"/>
    <lineage>
        <taxon>Bacteria</taxon>
        <taxon>Pseudomonadati</taxon>
        <taxon>Pseudomonadota</taxon>
        <taxon>Gammaproteobacteria</taxon>
        <taxon>Legionellales</taxon>
        <taxon>Legionellaceae</taxon>
        <taxon>Legionella</taxon>
    </lineage>
</organism>
<name>A0A0W0VX76_9GAMM</name>
<dbReference type="PATRIC" id="fig|466.6.peg.2515"/>
<dbReference type="AlphaFoldDB" id="A0A0W0VX76"/>
<sequence length="345" mass="39540">MHIRKIKLDEDWLSRNVRPKLYKNLKNSEVKGRLDLLSGEEIDLPITLQKIEKTRCYKVGVNSKVTALIGREKNCEFNVPLSLLDEEGEEYWLVTDNDKIKENEATHGALFRSQEQAEEFAQMYPNLRDFCQSKPFREAPIYLAMSEATYGHFERELKHYQEIKNAKEKGKERSKQSVESLSLLEAEYLPSRPVLGTYYFFTLNEIQSRFYMPDNSQIRLIAFSPSVTPEILIKYFPISLWVHGELIRLGNEGETVAKIEIPPQLFKVPVSSTGFFGKIKEMIGLKAKEEKQQPPAASGASLQEAQPPLPSIRYLVDKGLYNNNSHSEKEDDQPAQQCAESAAFL</sequence>
<dbReference type="Proteomes" id="UP000054908">
    <property type="component" value="Unassembled WGS sequence"/>
</dbReference>
<evidence type="ECO:0000313" key="2">
    <source>
        <dbReference type="EMBL" id="KTD24832.1"/>
    </source>
</evidence>
<dbReference type="RefSeq" id="WP_058453079.1">
    <property type="nucleotide sequence ID" value="NZ_CAAAIB010000016.1"/>
</dbReference>
<accession>A0A0W0VX76</accession>
<gene>
    <name evidence="2" type="ORF">Lmac_2369</name>
</gene>